<dbReference type="Proteomes" id="UP000007383">
    <property type="component" value="Chromosome"/>
</dbReference>
<dbReference type="InterPro" id="IPR015421">
    <property type="entry name" value="PyrdxlP-dep_Trfase_major"/>
</dbReference>
<dbReference type="HOGENOM" id="CLU_033332_0_3_12"/>
<dbReference type="InterPro" id="IPR000653">
    <property type="entry name" value="DegT/StrS_aminotransferase"/>
</dbReference>
<dbReference type="PANTHER" id="PTHR30244:SF34">
    <property type="entry name" value="DTDP-4-AMINO-4,6-DIDEOXYGALACTOSE TRANSAMINASE"/>
    <property type="match status" value="1"/>
</dbReference>
<evidence type="ECO:0000256" key="3">
    <source>
        <dbReference type="PIRSR" id="PIRSR000390-2"/>
    </source>
</evidence>
<dbReference type="GO" id="GO:0030170">
    <property type="term" value="F:pyridoxal phosphate binding"/>
    <property type="evidence" value="ECO:0007669"/>
    <property type="project" value="TreeGrafter"/>
</dbReference>
<feature type="modified residue" description="N6-(pyridoxal phosphate)lysine" evidence="3">
    <location>
        <position position="192"/>
    </location>
</feature>
<protein>
    <submittedName>
        <fullName evidence="5">Putative PLP-dependent enzyme possibly involved in cell wall biogenesis</fullName>
    </submittedName>
</protein>
<sequence>MSRATDAEKPEPVPFGKPSLGVAEEDAVLRVMRSGWLTTGSECRSFEQEFARAVDMPHAIAVSSATAGLHLALEAAGVKPGDRVVTTPLTFAATAEVICSLGADPVFADIDPDTGNISAERAAHAVEQSQAAALIPVHLGGLTCQMQPLQAIASGYRCSLIEDAAHSFPGGDEHGYAGTQSDFGVYSFYANKTITTGEGGMVVTRDTAAARRMQLLRNHGIDRDVWHRFTDTRASWRYDITAAGFKYNMPDLAAAIGRVQLGKARELQQKRRAIANRYLNELRDCEFLQLPPDAPDHSYHLFQIRLRTGILSIDRDEFINRLQQQGIGTSVHYIPLHIMSYYRDRYDLKPSDFPHALDWYERCISLPIYPDLEDSQIDRILDAVRGIGRSCLKGLTASSNRQA</sequence>
<dbReference type="eggNOG" id="COG0399">
    <property type="taxonomic scope" value="Bacteria"/>
</dbReference>
<dbReference type="AlphaFoldDB" id="H9UL64"/>
<evidence type="ECO:0000256" key="1">
    <source>
        <dbReference type="ARBA" id="ARBA00037999"/>
    </source>
</evidence>
<dbReference type="PANTHER" id="PTHR30244">
    <property type="entry name" value="TRANSAMINASE"/>
    <property type="match status" value="1"/>
</dbReference>
<proteinExistence type="inferred from homology"/>
<dbReference type="GO" id="GO:0008483">
    <property type="term" value="F:transaminase activity"/>
    <property type="evidence" value="ECO:0007669"/>
    <property type="project" value="TreeGrafter"/>
</dbReference>
<evidence type="ECO:0000313" key="5">
    <source>
        <dbReference type="EMBL" id="AFG38257.1"/>
    </source>
</evidence>
<feature type="active site" description="Proton acceptor" evidence="2">
    <location>
        <position position="192"/>
    </location>
</feature>
<dbReference type="GO" id="GO:0000271">
    <property type="term" value="P:polysaccharide biosynthetic process"/>
    <property type="evidence" value="ECO:0007669"/>
    <property type="project" value="TreeGrafter"/>
</dbReference>
<accession>H9UL64</accession>
<keyword evidence="6" id="KW-1185">Reference proteome</keyword>
<dbReference type="PATRIC" id="fig|889378.3.peg.2198"/>
<dbReference type="InterPro" id="IPR015424">
    <property type="entry name" value="PyrdxlP-dep_Trfase"/>
</dbReference>
<dbReference type="PIRSF" id="PIRSF000390">
    <property type="entry name" value="PLP_StrS"/>
    <property type="match status" value="1"/>
</dbReference>
<dbReference type="EMBL" id="CP003282">
    <property type="protein sequence ID" value="AFG38257.1"/>
    <property type="molecule type" value="Genomic_DNA"/>
</dbReference>
<dbReference type="CDD" id="cd00616">
    <property type="entry name" value="AHBA_syn"/>
    <property type="match status" value="1"/>
</dbReference>
<keyword evidence="3 4" id="KW-0663">Pyridoxal phosphate</keyword>
<evidence type="ECO:0000313" key="6">
    <source>
        <dbReference type="Proteomes" id="UP000007383"/>
    </source>
</evidence>
<name>H9UL64_SPIAZ</name>
<dbReference type="RefSeq" id="WP_014456240.1">
    <property type="nucleotide sequence ID" value="NC_017098.1"/>
</dbReference>
<organism evidence="5 6">
    <name type="scientific">Spirochaeta africana (strain ATCC 700263 / DSM 8902 / Z-7692)</name>
    <dbReference type="NCBI Taxonomy" id="889378"/>
    <lineage>
        <taxon>Bacteria</taxon>
        <taxon>Pseudomonadati</taxon>
        <taxon>Spirochaetota</taxon>
        <taxon>Spirochaetia</taxon>
        <taxon>Spirochaetales</taxon>
        <taxon>Spirochaetaceae</taxon>
        <taxon>Spirochaeta</taxon>
    </lineage>
</organism>
<dbReference type="Gene3D" id="3.90.1150.10">
    <property type="entry name" value="Aspartate Aminotransferase, domain 1"/>
    <property type="match status" value="1"/>
</dbReference>
<reference evidence="6" key="1">
    <citation type="journal article" date="2013" name="Stand. Genomic Sci.">
        <title>Complete genome sequence of the halophilic bacterium Spirochaeta africana type strain (Z-7692(T)) from the alkaline Lake Magadi in the East African Rift.</title>
        <authorList>
            <person name="Liolos K."/>
            <person name="Abt B."/>
            <person name="Scheuner C."/>
            <person name="Teshima H."/>
            <person name="Held B."/>
            <person name="Lapidus A."/>
            <person name="Nolan M."/>
            <person name="Lucas S."/>
            <person name="Deshpande S."/>
            <person name="Cheng J.F."/>
            <person name="Tapia R."/>
            <person name="Goodwin L.A."/>
            <person name="Pitluck S."/>
            <person name="Pagani I."/>
            <person name="Ivanova N."/>
            <person name="Mavromatis K."/>
            <person name="Mikhailova N."/>
            <person name="Huntemann M."/>
            <person name="Pati A."/>
            <person name="Chen A."/>
            <person name="Palaniappan K."/>
            <person name="Land M."/>
            <person name="Rohde M."/>
            <person name="Tindall B.J."/>
            <person name="Detter J.C."/>
            <person name="Goker M."/>
            <person name="Bristow J."/>
            <person name="Eisen J.A."/>
            <person name="Markowitz V."/>
            <person name="Hugenholtz P."/>
            <person name="Woyke T."/>
            <person name="Klenk H.P."/>
            <person name="Kyrpides N.C."/>
        </authorList>
    </citation>
    <scope>NUCLEOTIDE SEQUENCE</scope>
    <source>
        <strain evidence="6">ATCC 700263 / DSM 8902 / Z-7692</strain>
    </source>
</reference>
<dbReference type="SUPFAM" id="SSF53383">
    <property type="entry name" value="PLP-dependent transferases"/>
    <property type="match status" value="1"/>
</dbReference>
<dbReference type="OrthoDB" id="9810913at2"/>
<dbReference type="KEGG" id="sfc:Spiaf_2221"/>
<dbReference type="STRING" id="889378.Spiaf_2221"/>
<dbReference type="InterPro" id="IPR015422">
    <property type="entry name" value="PyrdxlP-dep_Trfase_small"/>
</dbReference>
<dbReference type="Pfam" id="PF01041">
    <property type="entry name" value="DegT_DnrJ_EryC1"/>
    <property type="match status" value="1"/>
</dbReference>
<dbReference type="Gene3D" id="3.40.640.10">
    <property type="entry name" value="Type I PLP-dependent aspartate aminotransferase-like (Major domain)"/>
    <property type="match status" value="1"/>
</dbReference>
<evidence type="ECO:0000256" key="4">
    <source>
        <dbReference type="RuleBase" id="RU004508"/>
    </source>
</evidence>
<comment type="similarity">
    <text evidence="1 4">Belongs to the DegT/DnrJ/EryC1 family.</text>
</comment>
<gene>
    <name evidence="5" type="ordered locus">Spiaf_2221</name>
</gene>
<evidence type="ECO:0000256" key="2">
    <source>
        <dbReference type="PIRSR" id="PIRSR000390-1"/>
    </source>
</evidence>